<dbReference type="GO" id="GO:0006508">
    <property type="term" value="P:proteolysis"/>
    <property type="evidence" value="ECO:0007669"/>
    <property type="project" value="UniProtKB-KW"/>
</dbReference>
<name>A0AAN6FFX9_9PEZI</name>
<evidence type="ECO:0000313" key="6">
    <source>
        <dbReference type="EMBL" id="KAK0316206.1"/>
    </source>
</evidence>
<evidence type="ECO:0000256" key="4">
    <source>
        <dbReference type="ARBA" id="ARBA00022801"/>
    </source>
</evidence>
<keyword evidence="5" id="KW-0325">Glycoprotein</keyword>
<dbReference type="InterPro" id="IPR029058">
    <property type="entry name" value="AB_hydrolase_fold"/>
</dbReference>
<dbReference type="Gene3D" id="3.40.50.1820">
    <property type="entry name" value="alpha/beta hydrolase"/>
    <property type="match status" value="2"/>
</dbReference>
<dbReference type="Proteomes" id="UP001168146">
    <property type="component" value="Unassembled WGS sequence"/>
</dbReference>
<dbReference type="PANTHER" id="PTHR11010:SF109">
    <property type="entry name" value="PEPTIDASE, FAMILY S28, PUTATIVE (AFU_ORTHOLOGUE AFUA_4G03790)-RELATED"/>
    <property type="match status" value="1"/>
</dbReference>
<evidence type="ECO:0000256" key="1">
    <source>
        <dbReference type="ARBA" id="ARBA00011079"/>
    </source>
</evidence>
<evidence type="ECO:0000313" key="7">
    <source>
        <dbReference type="Proteomes" id="UP001168146"/>
    </source>
</evidence>
<evidence type="ECO:0000256" key="3">
    <source>
        <dbReference type="ARBA" id="ARBA00022729"/>
    </source>
</evidence>
<accession>A0AAN6FFX9</accession>
<comment type="caution">
    <text evidence="6">The sequence shown here is derived from an EMBL/GenBank/DDBJ whole genome shotgun (WGS) entry which is preliminary data.</text>
</comment>
<dbReference type="PANTHER" id="PTHR11010">
    <property type="entry name" value="PROTEASE S28 PRO-X CARBOXYPEPTIDASE-RELATED"/>
    <property type="match status" value="1"/>
</dbReference>
<sequence length="570" mass="63028">MKPISLLSNAALGLAAITTPRLPGYLSRREISINASDYPAYHIEIPVDHYNASDNRTYENRYWVNAQHYKMGGPVFYFDSGEQNASPLVPYFLYEAAGPSSVMTLARRFNGLAIIFEHRFYGDPGVGSFPFPMNASGMAEGGYEAYKYLTTEQALQDPVYFAHNFQPPGLEPYWSLLDPTYSPWVWLGGSYPRIRGAQMRVRNPETFFATWASSAPTEAAVDMWTYYAQAERSMTRNCSTDYTHVTNYVDSVLANGTNTEMNQLKLDLYTAVLSGTGGVKPETVNQTEAEQLSSAAVGNYLLLPQSFYQYYGFEASVKPFCDIMETFNQTHISTTDNSGTAPAIASESGIALTQNITAAWDAFLVGIAEIDYDSIPYHDDPIQDNSWMWQYCSEYGYYQVGNPSNPHTIESRFISLALFQSACNATFPVGLPPTPNVAAPNKYGGWHMNPSNTMFASGEYDPWRALSPASTEIGGPNRTTSQVIPACNVPPANDSVFGIVYRDMVHVSDMRALLNTSDVNHQNFSTVGFSSPISTEPFYAGVSLFQSALEAWLPCFGNGTYGSELVYQSP</sequence>
<proteinExistence type="inferred from homology"/>
<keyword evidence="3" id="KW-0732">Signal</keyword>
<evidence type="ECO:0000256" key="5">
    <source>
        <dbReference type="ARBA" id="ARBA00023180"/>
    </source>
</evidence>
<organism evidence="6 7">
    <name type="scientific">Friedmanniomyces endolithicus</name>
    <dbReference type="NCBI Taxonomy" id="329885"/>
    <lineage>
        <taxon>Eukaryota</taxon>
        <taxon>Fungi</taxon>
        <taxon>Dikarya</taxon>
        <taxon>Ascomycota</taxon>
        <taxon>Pezizomycotina</taxon>
        <taxon>Dothideomycetes</taxon>
        <taxon>Dothideomycetidae</taxon>
        <taxon>Mycosphaerellales</taxon>
        <taxon>Teratosphaeriaceae</taxon>
        <taxon>Friedmanniomyces</taxon>
    </lineage>
</organism>
<dbReference type="Pfam" id="PF05577">
    <property type="entry name" value="Peptidase_S28"/>
    <property type="match status" value="1"/>
</dbReference>
<comment type="similarity">
    <text evidence="1">Belongs to the peptidase S28 family.</text>
</comment>
<dbReference type="InterPro" id="IPR008758">
    <property type="entry name" value="Peptidase_S28"/>
</dbReference>
<gene>
    <name evidence="6" type="ORF">LTR82_012234</name>
</gene>
<dbReference type="AlphaFoldDB" id="A0AAN6FFX9"/>
<protein>
    <submittedName>
        <fullName evidence="6">Uncharacterized protein</fullName>
    </submittedName>
</protein>
<reference evidence="6" key="1">
    <citation type="submission" date="2021-12" db="EMBL/GenBank/DDBJ databases">
        <title>Black yeast isolated from Biological Soil Crust.</title>
        <authorList>
            <person name="Kurbessoian T."/>
        </authorList>
    </citation>
    <scope>NUCLEOTIDE SEQUENCE</scope>
    <source>
        <strain evidence="6">CCFEE 5208</strain>
    </source>
</reference>
<keyword evidence="2" id="KW-0645">Protease</keyword>
<dbReference type="EMBL" id="JASUXU010000048">
    <property type="protein sequence ID" value="KAK0316206.1"/>
    <property type="molecule type" value="Genomic_DNA"/>
</dbReference>
<keyword evidence="4" id="KW-0378">Hydrolase</keyword>
<dbReference type="GO" id="GO:0070008">
    <property type="term" value="F:serine-type exopeptidase activity"/>
    <property type="evidence" value="ECO:0007669"/>
    <property type="project" value="InterPro"/>
</dbReference>
<dbReference type="GO" id="GO:0008239">
    <property type="term" value="F:dipeptidyl-peptidase activity"/>
    <property type="evidence" value="ECO:0007669"/>
    <property type="project" value="TreeGrafter"/>
</dbReference>
<evidence type="ECO:0000256" key="2">
    <source>
        <dbReference type="ARBA" id="ARBA00022670"/>
    </source>
</evidence>